<keyword evidence="8" id="KW-1185">Reference proteome</keyword>
<evidence type="ECO:0000256" key="1">
    <source>
        <dbReference type="ARBA" id="ARBA00010617"/>
    </source>
</evidence>
<protein>
    <submittedName>
        <fullName evidence="7">Cytochrome P450 4e3 (CYPIVE3)</fullName>
    </submittedName>
</protein>
<keyword evidence="4" id="KW-0560">Oxidoreductase</keyword>
<sequence length="530" mass="60974">MAEVVSNVRNLLVMLGSPAARKAYGVGLIAATLYYLRRFMGYLKWRKEIMLTYPGPAVHLVMGNLMDLVEAGGFNEQFFENLHGSYGDFARFFLSPVHLNLSTTNPEQVVELYRKTRSRPLETYLFLQYLGEENLLFQHGALAKQMRLRYGKMISNVEQLDKLNQATYRMFGELFSKWKAQQDDIDLHADVGPYIYKVMLKVLFNADKGEIQDRIYELHKHLIKYTDKFMFVPHPFKALVPGWSEYDAAQKEWRRLCYSLIEDRAAEIRADPKKWENDESALTMIVTSKNPDGTPFFTKGRAISTVCGFLNGAYDTTHSTIYWLFFNLARFPDVQSKVKADIRKVIGSRTEASIEEARQMDYLDAFIRESMRFTATVPVNQRVNYEEDITIGGHTVPKGTNVNIPMSIVFRDKRFFGNDSHVFRPSRFLPEDPISDTAKRAWTAFGGHSRMCVGFTFALVELKGVLISALQQFNVELCDPAATDEKQIEAGVNQPLVHNKFRFTPASMAMEQRANNLDWWTPPREKRKAF</sequence>
<evidence type="ECO:0000256" key="5">
    <source>
        <dbReference type="ARBA" id="ARBA00023004"/>
    </source>
</evidence>
<dbReference type="PANTHER" id="PTHR24291:SF50">
    <property type="entry name" value="BIFUNCTIONAL ALBAFLAVENONE MONOOXYGENASE_TERPENE SYNTHASE"/>
    <property type="match status" value="1"/>
</dbReference>
<reference evidence="7 8" key="1">
    <citation type="submission" date="2024-02" db="EMBL/GenBank/DDBJ databases">
        <authorList>
            <person name="Chen Y."/>
            <person name="Shah S."/>
            <person name="Dougan E. K."/>
            <person name="Thang M."/>
            <person name="Chan C."/>
        </authorList>
    </citation>
    <scope>NUCLEOTIDE SEQUENCE [LARGE SCALE GENOMIC DNA]</scope>
</reference>
<dbReference type="Pfam" id="PF00067">
    <property type="entry name" value="p450"/>
    <property type="match status" value="1"/>
</dbReference>
<evidence type="ECO:0000256" key="4">
    <source>
        <dbReference type="ARBA" id="ARBA00023002"/>
    </source>
</evidence>
<keyword evidence="5" id="KW-0408">Iron</keyword>
<keyword evidence="3" id="KW-0479">Metal-binding</keyword>
<evidence type="ECO:0000313" key="8">
    <source>
        <dbReference type="Proteomes" id="UP001642464"/>
    </source>
</evidence>
<dbReference type="PANTHER" id="PTHR24291">
    <property type="entry name" value="CYTOCHROME P450 FAMILY 4"/>
    <property type="match status" value="1"/>
</dbReference>
<dbReference type="SUPFAM" id="SSF48264">
    <property type="entry name" value="Cytochrome P450"/>
    <property type="match status" value="1"/>
</dbReference>
<evidence type="ECO:0000256" key="3">
    <source>
        <dbReference type="ARBA" id="ARBA00022723"/>
    </source>
</evidence>
<name>A0ABP0SB17_9DINO</name>
<comment type="similarity">
    <text evidence="1">Belongs to the cytochrome P450 family.</text>
</comment>
<dbReference type="InterPro" id="IPR002401">
    <property type="entry name" value="Cyt_P450_E_grp-I"/>
</dbReference>
<dbReference type="PRINTS" id="PR00463">
    <property type="entry name" value="EP450I"/>
</dbReference>
<feature type="non-terminal residue" evidence="7">
    <location>
        <position position="530"/>
    </location>
</feature>
<dbReference type="Proteomes" id="UP001642464">
    <property type="component" value="Unassembled WGS sequence"/>
</dbReference>
<dbReference type="InterPro" id="IPR001128">
    <property type="entry name" value="Cyt_P450"/>
</dbReference>
<evidence type="ECO:0000313" key="7">
    <source>
        <dbReference type="EMBL" id="CAK9109524.1"/>
    </source>
</evidence>
<organism evidence="7 8">
    <name type="scientific">Durusdinium trenchii</name>
    <dbReference type="NCBI Taxonomy" id="1381693"/>
    <lineage>
        <taxon>Eukaryota</taxon>
        <taxon>Sar</taxon>
        <taxon>Alveolata</taxon>
        <taxon>Dinophyceae</taxon>
        <taxon>Suessiales</taxon>
        <taxon>Symbiodiniaceae</taxon>
        <taxon>Durusdinium</taxon>
    </lineage>
</organism>
<proteinExistence type="inferred from homology"/>
<comment type="caution">
    <text evidence="7">The sequence shown here is derived from an EMBL/GenBank/DDBJ whole genome shotgun (WGS) entry which is preliminary data.</text>
</comment>
<dbReference type="EMBL" id="CAXAMM010043320">
    <property type="protein sequence ID" value="CAK9109524.1"/>
    <property type="molecule type" value="Genomic_DNA"/>
</dbReference>
<dbReference type="InterPro" id="IPR050196">
    <property type="entry name" value="Cytochrome_P450_Monoox"/>
</dbReference>
<evidence type="ECO:0000256" key="2">
    <source>
        <dbReference type="ARBA" id="ARBA00022617"/>
    </source>
</evidence>
<dbReference type="CDD" id="cd00302">
    <property type="entry name" value="cytochrome_P450"/>
    <property type="match status" value="1"/>
</dbReference>
<keyword evidence="2" id="KW-0349">Heme</keyword>
<gene>
    <name evidence="7" type="ORF">SCF082_LOCUS50894</name>
</gene>
<keyword evidence="6" id="KW-0503">Monooxygenase</keyword>
<accession>A0ABP0SB17</accession>
<dbReference type="PRINTS" id="PR00385">
    <property type="entry name" value="P450"/>
</dbReference>
<dbReference type="Gene3D" id="1.10.630.10">
    <property type="entry name" value="Cytochrome P450"/>
    <property type="match status" value="1"/>
</dbReference>
<evidence type="ECO:0000256" key="6">
    <source>
        <dbReference type="ARBA" id="ARBA00023033"/>
    </source>
</evidence>
<dbReference type="InterPro" id="IPR036396">
    <property type="entry name" value="Cyt_P450_sf"/>
</dbReference>